<feature type="compositionally biased region" description="Basic and acidic residues" evidence="1">
    <location>
        <begin position="99"/>
        <end position="114"/>
    </location>
</feature>
<organism evidence="2 3">
    <name type="scientific">Stephania cephalantha</name>
    <dbReference type="NCBI Taxonomy" id="152367"/>
    <lineage>
        <taxon>Eukaryota</taxon>
        <taxon>Viridiplantae</taxon>
        <taxon>Streptophyta</taxon>
        <taxon>Embryophyta</taxon>
        <taxon>Tracheophyta</taxon>
        <taxon>Spermatophyta</taxon>
        <taxon>Magnoliopsida</taxon>
        <taxon>Ranunculales</taxon>
        <taxon>Menispermaceae</taxon>
        <taxon>Menispermoideae</taxon>
        <taxon>Cissampelideae</taxon>
        <taxon>Stephania</taxon>
    </lineage>
</organism>
<feature type="compositionally biased region" description="Polar residues" evidence="1">
    <location>
        <begin position="121"/>
        <end position="134"/>
    </location>
</feature>
<accession>A0AAP0KUP5</accession>
<evidence type="ECO:0000256" key="1">
    <source>
        <dbReference type="SAM" id="MobiDB-lite"/>
    </source>
</evidence>
<protein>
    <submittedName>
        <fullName evidence="2">Uncharacterized protein</fullName>
    </submittedName>
</protein>
<feature type="region of interest" description="Disordered" evidence="1">
    <location>
        <begin position="28"/>
        <end position="176"/>
    </location>
</feature>
<feature type="compositionally biased region" description="Basic and acidic residues" evidence="1">
    <location>
        <begin position="80"/>
        <end position="89"/>
    </location>
</feature>
<dbReference type="Proteomes" id="UP001419268">
    <property type="component" value="Unassembled WGS sequence"/>
</dbReference>
<evidence type="ECO:0000313" key="2">
    <source>
        <dbReference type="EMBL" id="KAK9158585.1"/>
    </source>
</evidence>
<dbReference type="EMBL" id="JBBNAG010000002">
    <property type="protein sequence ID" value="KAK9158585.1"/>
    <property type="molecule type" value="Genomic_DNA"/>
</dbReference>
<evidence type="ECO:0000313" key="3">
    <source>
        <dbReference type="Proteomes" id="UP001419268"/>
    </source>
</evidence>
<gene>
    <name evidence="2" type="ORF">Scep_005159</name>
</gene>
<name>A0AAP0KUP5_9MAGN</name>
<reference evidence="2 3" key="1">
    <citation type="submission" date="2024-01" db="EMBL/GenBank/DDBJ databases">
        <title>Genome assemblies of Stephania.</title>
        <authorList>
            <person name="Yang L."/>
        </authorList>
    </citation>
    <scope>NUCLEOTIDE SEQUENCE [LARGE SCALE GENOMIC DNA]</scope>
    <source>
        <strain evidence="2">JXDWG</strain>
        <tissue evidence="2">Leaf</tissue>
    </source>
</reference>
<comment type="caution">
    <text evidence="2">The sequence shown here is derived from an EMBL/GenBank/DDBJ whole genome shotgun (WGS) entry which is preliminary data.</text>
</comment>
<sequence>MSTWTDVDMYTDSAFCKGAISVHVDKKGYPGPRGSTWTGITRDKGAQIAPSQKALSAPLSSSRNRRRESLASVSFPRVGVGERHRGREEEGGDGVAIFDRARGAYARETEERRCGGVTGARSGNSQEQQRSSGTWRHLRGGGTWRKNNAAQRAEERISGNEGGGGAEAKAIYTRIR</sequence>
<proteinExistence type="predicted"/>
<dbReference type="AlphaFoldDB" id="A0AAP0KUP5"/>
<keyword evidence="3" id="KW-1185">Reference proteome</keyword>